<keyword evidence="3" id="KW-1185">Reference proteome</keyword>
<sequence>MCQERRGESGPWGTSAFKGHVDGNQPAKGEKTKGSEEKRRCNRGERAVVLSDTPRQTD</sequence>
<gene>
    <name evidence="2" type="ORF">MONAX_5E008747</name>
</gene>
<protein>
    <submittedName>
        <fullName evidence="2">Uncharacterized protein</fullName>
    </submittedName>
</protein>
<feature type="non-terminal residue" evidence="2">
    <location>
        <position position="58"/>
    </location>
</feature>
<name>A0A5E4CSD5_MARMO</name>
<evidence type="ECO:0000313" key="3">
    <source>
        <dbReference type="Proteomes" id="UP000335636"/>
    </source>
</evidence>
<accession>A0A5E4CSD5</accession>
<evidence type="ECO:0000313" key="2">
    <source>
        <dbReference type="EMBL" id="VTJ83852.1"/>
    </source>
</evidence>
<organism evidence="2 3">
    <name type="scientific">Marmota monax</name>
    <name type="common">Woodchuck</name>
    <dbReference type="NCBI Taxonomy" id="9995"/>
    <lineage>
        <taxon>Eukaryota</taxon>
        <taxon>Metazoa</taxon>
        <taxon>Chordata</taxon>
        <taxon>Craniata</taxon>
        <taxon>Vertebrata</taxon>
        <taxon>Euteleostomi</taxon>
        <taxon>Mammalia</taxon>
        <taxon>Eutheria</taxon>
        <taxon>Euarchontoglires</taxon>
        <taxon>Glires</taxon>
        <taxon>Rodentia</taxon>
        <taxon>Sciuromorpha</taxon>
        <taxon>Sciuridae</taxon>
        <taxon>Xerinae</taxon>
        <taxon>Marmotini</taxon>
        <taxon>Marmota</taxon>
    </lineage>
</organism>
<feature type="compositionally biased region" description="Basic and acidic residues" evidence="1">
    <location>
        <begin position="28"/>
        <end position="46"/>
    </location>
</feature>
<dbReference type="EMBL" id="CABDUW010001770">
    <property type="protein sequence ID" value="VTJ83852.1"/>
    <property type="molecule type" value="Genomic_DNA"/>
</dbReference>
<dbReference type="Proteomes" id="UP000335636">
    <property type="component" value="Unassembled WGS sequence"/>
</dbReference>
<comment type="caution">
    <text evidence="2">The sequence shown here is derived from an EMBL/GenBank/DDBJ whole genome shotgun (WGS) entry which is preliminary data.</text>
</comment>
<dbReference type="AlphaFoldDB" id="A0A5E4CSD5"/>
<proteinExistence type="predicted"/>
<evidence type="ECO:0000256" key="1">
    <source>
        <dbReference type="SAM" id="MobiDB-lite"/>
    </source>
</evidence>
<feature type="region of interest" description="Disordered" evidence="1">
    <location>
        <begin position="1"/>
        <end position="58"/>
    </location>
</feature>
<reference evidence="2" key="1">
    <citation type="submission" date="2019-04" db="EMBL/GenBank/DDBJ databases">
        <authorList>
            <person name="Alioto T."/>
            <person name="Alioto T."/>
        </authorList>
    </citation>
    <scope>NUCLEOTIDE SEQUENCE [LARGE SCALE GENOMIC DNA]</scope>
</reference>